<sequence length="698" mass="80984">MENAIYLRRKNKILLNRSIENTPFEDTKSIQYIATIIKNIEDLGFTLSKSVINVIKNYSKDQLENFYYSIVTDIKLIIGANKKYSPMYPNFPSQVMNATDSELYINAIMHYLTFGEFLPNYKKETRIPLLNANKFKVIDLGDEKEFLSIFTNLLQSKTSLSEMDQSDIKWFFNNKLDFIKNLLPEEIPLKENVALVSKLILENGLNQQLLFRYFKTATDVLRLCVALSEGDISLSQNTRFRSFKRKERRLILSLLENCNNIEEDMKRYKNRWIRLGERLHPSEFKTSYLKTQTAFNKLRNNEKIETFNGKVDKAIKESNLMAALDLLKQRPGEFARKLDYLLRKTNRPNVIINEFKNVAEQVASTVLLQVIEHFKHRNDGKELRAFFPKGNISKVFAIDNTLPEVPEIICNNIIRICENSLINQFKQKDYLGKVYVDEALRNYIVPFSQRSSSKSFKTIVRGSKLDFPKNTNTIRTFIYWKEAHNDRTDLDLSAVMYDENWNYLEHVSYTNLRSVTYKAFHSGDITSAPNGASEFIDLDIESVRKYGGRYIVLSINSFTEQNFAEIPECFMGWMARGNPNSGEIYEPKTVENKIDITSEAKICIPMILDLHENKVIWTDIALKSNPRFYNNVEGNQAGMVLMGKAMTTLNKTNLYDLLRLHVKARGEKCYNKEEADIIFSANEGITPFDHDVIVSQFL</sequence>
<dbReference type="InterPro" id="IPR003325">
    <property type="entry name" value="TerD"/>
</dbReference>
<dbReference type="InterPro" id="IPR051324">
    <property type="entry name" value="Stress/Tellurium_Resist"/>
</dbReference>
<dbReference type="CDD" id="cd06974">
    <property type="entry name" value="TerD_like"/>
    <property type="match status" value="1"/>
</dbReference>
<dbReference type="RefSeq" id="WP_101353144.1">
    <property type="nucleotide sequence ID" value="NZ_PIQO01000003.1"/>
</dbReference>
<dbReference type="Gene3D" id="2.60.60.30">
    <property type="entry name" value="sav2460 like domains"/>
    <property type="match status" value="1"/>
</dbReference>
<protein>
    <submittedName>
        <fullName evidence="1">Cytoplasmic protein</fullName>
    </submittedName>
</protein>
<comment type="caution">
    <text evidence="1">The sequence shown here is derived from an EMBL/GenBank/DDBJ whole genome shotgun (WGS) entry which is preliminary data.</text>
</comment>
<keyword evidence="2" id="KW-1185">Reference proteome</keyword>
<accession>A0A2N3LM88</accession>
<reference evidence="1 2" key="1">
    <citation type="submission" date="2017-11" db="EMBL/GenBank/DDBJ databases">
        <title>Bacillus camelliae sp. nov., isolated from pu'er tea.</title>
        <authorList>
            <person name="Niu L."/>
        </authorList>
    </citation>
    <scope>NUCLEOTIDE SEQUENCE [LARGE SCALE GENOMIC DNA]</scope>
    <source>
        <strain evidence="1 2">7578-1</strain>
    </source>
</reference>
<dbReference type="EMBL" id="PIQO01000003">
    <property type="protein sequence ID" value="PKR85772.1"/>
    <property type="molecule type" value="Genomic_DNA"/>
</dbReference>
<name>A0A2N3LM88_9BACI</name>
<evidence type="ECO:0000313" key="1">
    <source>
        <dbReference type="EMBL" id="PKR85772.1"/>
    </source>
</evidence>
<gene>
    <name evidence="1" type="ORF">CWO92_05165</name>
</gene>
<dbReference type="PANTHER" id="PTHR32097:SF18">
    <property type="entry name" value="RING-TYPE DOMAIN-CONTAINING PROTEIN"/>
    <property type="match status" value="1"/>
</dbReference>
<dbReference type="OrthoDB" id="415622at2"/>
<dbReference type="Proteomes" id="UP000233440">
    <property type="component" value="Unassembled WGS sequence"/>
</dbReference>
<dbReference type="PANTHER" id="PTHR32097">
    <property type="entry name" value="CAMP-BINDING PROTEIN 1-RELATED"/>
    <property type="match status" value="1"/>
</dbReference>
<proteinExistence type="predicted"/>
<evidence type="ECO:0000313" key="2">
    <source>
        <dbReference type="Proteomes" id="UP000233440"/>
    </source>
</evidence>
<organism evidence="1 2">
    <name type="scientific">Heyndrickxia camelliae</name>
    <dbReference type="NCBI Taxonomy" id="1707093"/>
    <lineage>
        <taxon>Bacteria</taxon>
        <taxon>Bacillati</taxon>
        <taxon>Bacillota</taxon>
        <taxon>Bacilli</taxon>
        <taxon>Bacillales</taxon>
        <taxon>Bacillaceae</taxon>
        <taxon>Heyndrickxia</taxon>
    </lineage>
</organism>
<dbReference type="AlphaFoldDB" id="A0A2N3LM88"/>